<reference evidence="8" key="1">
    <citation type="journal article" date="2020" name="BMC Genomics">
        <title>Correction to: Identification and distribution of gene clusters required for synthesis of sphingolipid metabolism inhibitors in diverse species of the filamentous fungus Fusarium.</title>
        <authorList>
            <person name="Kim H.S."/>
            <person name="Lohmar J.M."/>
            <person name="Busman M."/>
            <person name="Brown D.W."/>
            <person name="Naumann T.A."/>
            <person name="Divon H.H."/>
            <person name="Lysoe E."/>
            <person name="Uhlig S."/>
            <person name="Proctor R.H."/>
        </authorList>
    </citation>
    <scope>NUCLEOTIDE SEQUENCE</scope>
    <source>
        <strain evidence="8">NRRL 20472</strain>
    </source>
</reference>
<keyword evidence="5" id="KW-0539">Nucleus</keyword>
<dbReference type="GO" id="GO:0003677">
    <property type="term" value="F:DNA binding"/>
    <property type="evidence" value="ECO:0007669"/>
    <property type="project" value="InterPro"/>
</dbReference>
<feature type="compositionally biased region" description="Acidic residues" evidence="6">
    <location>
        <begin position="148"/>
        <end position="158"/>
    </location>
</feature>
<dbReference type="AlphaFoldDB" id="A0A8H4TEI8"/>
<protein>
    <recommendedName>
        <fullName evidence="7">Zn(2)-C6 fungal-type domain-containing protein</fullName>
    </recommendedName>
</protein>
<dbReference type="InterPro" id="IPR001138">
    <property type="entry name" value="Zn2Cys6_DnaBD"/>
</dbReference>
<dbReference type="PANTHER" id="PTHR47338:SF23">
    <property type="entry name" value="ZN(II)2CYS6 TRANSCRIPTION FACTOR (EUROFUNG)"/>
    <property type="match status" value="1"/>
</dbReference>
<evidence type="ECO:0000259" key="7">
    <source>
        <dbReference type="PROSITE" id="PS50048"/>
    </source>
</evidence>
<feature type="region of interest" description="Disordered" evidence="6">
    <location>
        <begin position="120"/>
        <end position="172"/>
    </location>
</feature>
<dbReference type="Proteomes" id="UP000622797">
    <property type="component" value="Unassembled WGS sequence"/>
</dbReference>
<evidence type="ECO:0000313" key="8">
    <source>
        <dbReference type="EMBL" id="KAF4956408.1"/>
    </source>
</evidence>
<dbReference type="Pfam" id="PF00172">
    <property type="entry name" value="Zn_clus"/>
    <property type="match status" value="1"/>
</dbReference>
<comment type="caution">
    <text evidence="8">The sequence shown here is derived from an EMBL/GenBank/DDBJ whole genome shotgun (WGS) entry which is preliminary data.</text>
</comment>
<dbReference type="GO" id="GO:0008270">
    <property type="term" value="F:zinc ion binding"/>
    <property type="evidence" value="ECO:0007669"/>
    <property type="project" value="InterPro"/>
</dbReference>
<evidence type="ECO:0000256" key="2">
    <source>
        <dbReference type="ARBA" id="ARBA00022723"/>
    </source>
</evidence>
<evidence type="ECO:0000256" key="4">
    <source>
        <dbReference type="ARBA" id="ARBA00023163"/>
    </source>
</evidence>
<comment type="subcellular location">
    <subcellularLocation>
        <location evidence="1">Nucleus</location>
    </subcellularLocation>
</comment>
<feature type="compositionally biased region" description="Polar residues" evidence="6">
    <location>
        <begin position="423"/>
        <end position="434"/>
    </location>
</feature>
<dbReference type="CDD" id="cd12148">
    <property type="entry name" value="fungal_TF_MHR"/>
    <property type="match status" value="1"/>
</dbReference>
<dbReference type="GO" id="GO:0006351">
    <property type="term" value="P:DNA-templated transcription"/>
    <property type="evidence" value="ECO:0007669"/>
    <property type="project" value="InterPro"/>
</dbReference>
<keyword evidence="9" id="KW-1185">Reference proteome</keyword>
<gene>
    <name evidence="8" type="ORF">FSARC_11611</name>
</gene>
<feature type="region of interest" description="Disordered" evidence="6">
    <location>
        <begin position="408"/>
        <end position="434"/>
    </location>
</feature>
<reference evidence="8" key="2">
    <citation type="submission" date="2020-05" db="EMBL/GenBank/DDBJ databases">
        <authorList>
            <person name="Kim H.-S."/>
            <person name="Proctor R.H."/>
            <person name="Brown D.W."/>
        </authorList>
    </citation>
    <scope>NUCLEOTIDE SEQUENCE</scope>
    <source>
        <strain evidence="8">NRRL 20472</strain>
    </source>
</reference>
<feature type="region of interest" description="Disordered" evidence="6">
    <location>
        <begin position="77"/>
        <end position="98"/>
    </location>
</feature>
<evidence type="ECO:0000256" key="5">
    <source>
        <dbReference type="ARBA" id="ARBA00023242"/>
    </source>
</evidence>
<name>A0A8H4TEI8_9HYPO</name>
<organism evidence="8 9">
    <name type="scientific">Fusarium sarcochroum</name>
    <dbReference type="NCBI Taxonomy" id="1208366"/>
    <lineage>
        <taxon>Eukaryota</taxon>
        <taxon>Fungi</taxon>
        <taxon>Dikarya</taxon>
        <taxon>Ascomycota</taxon>
        <taxon>Pezizomycotina</taxon>
        <taxon>Sordariomycetes</taxon>
        <taxon>Hypocreomycetidae</taxon>
        <taxon>Hypocreales</taxon>
        <taxon>Nectriaceae</taxon>
        <taxon>Fusarium</taxon>
        <taxon>Fusarium lateritium species complex</taxon>
    </lineage>
</organism>
<evidence type="ECO:0000256" key="3">
    <source>
        <dbReference type="ARBA" id="ARBA00023015"/>
    </source>
</evidence>
<dbReference type="PROSITE" id="PS50048">
    <property type="entry name" value="ZN2_CY6_FUNGAL_2"/>
    <property type="match status" value="1"/>
</dbReference>
<evidence type="ECO:0000256" key="6">
    <source>
        <dbReference type="SAM" id="MobiDB-lite"/>
    </source>
</evidence>
<dbReference type="GO" id="GO:0005634">
    <property type="term" value="C:nucleus"/>
    <property type="evidence" value="ECO:0007669"/>
    <property type="project" value="UniProtKB-SubCell"/>
</dbReference>
<keyword evidence="2" id="KW-0479">Metal-binding</keyword>
<dbReference type="PROSITE" id="PS00463">
    <property type="entry name" value="ZN2_CY6_FUNGAL_1"/>
    <property type="match status" value="1"/>
</dbReference>
<evidence type="ECO:0000256" key="1">
    <source>
        <dbReference type="ARBA" id="ARBA00004123"/>
    </source>
</evidence>
<dbReference type="EMBL" id="JABEXW010000756">
    <property type="protein sequence ID" value="KAF4956408.1"/>
    <property type="molecule type" value="Genomic_DNA"/>
</dbReference>
<dbReference type="CDD" id="cd00067">
    <property type="entry name" value="GAL4"/>
    <property type="match status" value="1"/>
</dbReference>
<evidence type="ECO:0000313" key="9">
    <source>
        <dbReference type="Proteomes" id="UP000622797"/>
    </source>
</evidence>
<sequence length="749" mass="83811">MDPAYDNSPEAELPSCAGCRKRKLKCSRQKPACSNCERLDTSCIYEARRTKPGLKSGAVESLNQRLEKVERALFGQIPEDNGHNLGAVDPDSSASRLNNSSPLEAVLATLAGELQRLNQNIEPPQPSHLYSRDRNIPPRKRPRFEVPQELDDCSDDEVSERPSRQAASSDHPDIVHDLFDELVEAYFDHIQPWIPMINMKGFKERVQQDTGQRITIVLQAMAVAALRHVQRNGQPLESDFVKSETSRLRRCVMIEAMDDLSVENLQALIIIAFTDIGDGNLTKAWPIIGSLTRTVEYMELSVEAEDRQHRPAVLPDDSPLPPPLEWTEEEERRRVFWNIFILDRFSSVVKGWNTSLTAADVCRRLPICGGNWFHDEPAITPYFGIWDRSRAKIGISITFLPGHYPSPSQSVGGEATDSEAPKPSSSHAGQHTSSTVDMSKVGAFAYYVESIESLSQITTYFLQTKIDFTDRQEVSLWLTRFKELDLRLVHWKMYLPQQWKDSGISREIMPGVMDPNMTAANATHNTSLILLHQRIAYPDAELKGIRLPSLCSADTCYNAAMETANITTKYLEGSSSTLPVSPQLGICAFVSGRVLLVMSYRWAGHSKGPQDCQDSCFFGQLSNRLESLYQDHQNEIHGDLDVTASLDGQASGFSAMLGASTTHQNLQYPVVVGMLPQANELTSSAQNSVEMGNNQWQIDSQSSPTNSRDELSAISQLLMNNDFLEMDRIISFEDMMPAGEMAQYFKPNE</sequence>
<feature type="domain" description="Zn(2)-C6 fungal-type" evidence="7">
    <location>
        <begin position="15"/>
        <end position="45"/>
    </location>
</feature>
<dbReference type="Gene3D" id="4.10.240.10">
    <property type="entry name" value="Zn(2)-C6 fungal-type DNA-binding domain"/>
    <property type="match status" value="1"/>
</dbReference>
<dbReference type="InterPro" id="IPR050815">
    <property type="entry name" value="TF_fung"/>
</dbReference>
<dbReference type="OrthoDB" id="4456959at2759"/>
<keyword evidence="4" id="KW-0804">Transcription</keyword>
<dbReference type="SMART" id="SM00906">
    <property type="entry name" value="Fungal_trans"/>
    <property type="match status" value="1"/>
</dbReference>
<dbReference type="Pfam" id="PF04082">
    <property type="entry name" value="Fungal_trans"/>
    <property type="match status" value="1"/>
</dbReference>
<accession>A0A8H4TEI8</accession>
<dbReference type="InterPro" id="IPR036864">
    <property type="entry name" value="Zn2-C6_fun-type_DNA-bd_sf"/>
</dbReference>
<keyword evidence="3" id="KW-0805">Transcription regulation</keyword>
<dbReference type="GO" id="GO:0000981">
    <property type="term" value="F:DNA-binding transcription factor activity, RNA polymerase II-specific"/>
    <property type="evidence" value="ECO:0007669"/>
    <property type="project" value="InterPro"/>
</dbReference>
<proteinExistence type="predicted"/>
<dbReference type="InterPro" id="IPR007219">
    <property type="entry name" value="XnlR_reg_dom"/>
</dbReference>
<dbReference type="SUPFAM" id="SSF57701">
    <property type="entry name" value="Zn2/Cys6 DNA-binding domain"/>
    <property type="match status" value="1"/>
</dbReference>
<dbReference type="SMART" id="SM00066">
    <property type="entry name" value="GAL4"/>
    <property type="match status" value="1"/>
</dbReference>
<dbReference type="PANTHER" id="PTHR47338">
    <property type="entry name" value="ZN(II)2CYS6 TRANSCRIPTION FACTOR (EUROFUNG)-RELATED"/>
    <property type="match status" value="1"/>
</dbReference>